<sequence length="343" mass="37994">MVALTTIGSVTTGVLLASSAFLLLLFAGGSNNGAYVDASNPYSSNVIALTSANWKEVVLDNPHAKLASSTKGLVTVAYWDTEGGSRPPRLLGEYKGTPTIRLFTPKKKQKKKGSNAEKNVLDYSHGERNVTDMKKFLEYQIPNFVERIKFGVEDYMKIKTKADKYGLPIALLFTSKSKSTSTSIKWLSTEYRRRLLVVEIPPVDKNSKLWKLLIGGGDSNGGHGDDKDDKKVVLPALYIIPPPTTNDDNNNDNNSDDNNNKSKIIIYEGDDYKRRKLQDFFNEHSLKEPALEPIEIPIVKDDDGNDDNDNDASSAKPQQSKEDNNNNNDKKKKESSSPGGDEF</sequence>
<feature type="region of interest" description="Disordered" evidence="1">
    <location>
        <begin position="239"/>
        <end position="262"/>
    </location>
</feature>
<keyword evidence="3" id="KW-1185">Reference proteome</keyword>
<dbReference type="AlphaFoldDB" id="A0A1E7EM06"/>
<organism evidence="2 3">
    <name type="scientific">Fragilariopsis cylindrus CCMP1102</name>
    <dbReference type="NCBI Taxonomy" id="635003"/>
    <lineage>
        <taxon>Eukaryota</taxon>
        <taxon>Sar</taxon>
        <taxon>Stramenopiles</taxon>
        <taxon>Ochrophyta</taxon>
        <taxon>Bacillariophyta</taxon>
        <taxon>Bacillariophyceae</taxon>
        <taxon>Bacillariophycidae</taxon>
        <taxon>Bacillariales</taxon>
        <taxon>Bacillariaceae</taxon>
        <taxon>Fragilariopsis</taxon>
    </lineage>
</organism>
<dbReference type="InParanoid" id="A0A1E7EM06"/>
<feature type="compositionally biased region" description="Low complexity" evidence="1">
    <location>
        <begin position="246"/>
        <end position="257"/>
    </location>
</feature>
<dbReference type="EMBL" id="KV784394">
    <property type="protein sequence ID" value="OEU06962.1"/>
    <property type="molecule type" value="Genomic_DNA"/>
</dbReference>
<accession>A0A1E7EM06</accession>
<dbReference type="KEGG" id="fcy:FRACYDRAFT_265319"/>
<protein>
    <recommendedName>
        <fullName evidence="4">Thioredoxin domain-containing protein</fullName>
    </recommendedName>
</protein>
<gene>
    <name evidence="2" type="ORF">FRACYDRAFT_265319</name>
</gene>
<evidence type="ECO:0008006" key="4">
    <source>
        <dbReference type="Google" id="ProtNLM"/>
    </source>
</evidence>
<dbReference type="Proteomes" id="UP000095751">
    <property type="component" value="Unassembled WGS sequence"/>
</dbReference>
<proteinExistence type="predicted"/>
<dbReference type="OrthoDB" id="427280at2759"/>
<feature type="compositionally biased region" description="Basic and acidic residues" evidence="1">
    <location>
        <begin position="319"/>
        <end position="335"/>
    </location>
</feature>
<evidence type="ECO:0000313" key="3">
    <source>
        <dbReference type="Proteomes" id="UP000095751"/>
    </source>
</evidence>
<name>A0A1E7EM06_9STRA</name>
<feature type="region of interest" description="Disordered" evidence="1">
    <location>
        <begin position="292"/>
        <end position="343"/>
    </location>
</feature>
<reference evidence="2 3" key="1">
    <citation type="submission" date="2016-09" db="EMBL/GenBank/DDBJ databases">
        <title>Extensive genetic diversity and differential bi-allelic expression allows diatom success in the polar Southern Ocean.</title>
        <authorList>
            <consortium name="DOE Joint Genome Institute"/>
            <person name="Mock T."/>
            <person name="Otillar R.P."/>
            <person name="Strauss J."/>
            <person name="Dupont C."/>
            <person name="Frickenhaus S."/>
            <person name="Maumus F."/>
            <person name="Mcmullan M."/>
            <person name="Sanges R."/>
            <person name="Schmutz J."/>
            <person name="Toseland A."/>
            <person name="Valas R."/>
            <person name="Veluchamy A."/>
            <person name="Ward B.J."/>
            <person name="Allen A."/>
            <person name="Barry K."/>
            <person name="Falciatore A."/>
            <person name="Ferrante M."/>
            <person name="Fortunato A.E."/>
            <person name="Gloeckner G."/>
            <person name="Gruber A."/>
            <person name="Hipkin R."/>
            <person name="Janech M."/>
            <person name="Kroth P."/>
            <person name="Leese F."/>
            <person name="Lindquist E."/>
            <person name="Lyon B.R."/>
            <person name="Martin J."/>
            <person name="Mayer C."/>
            <person name="Parker M."/>
            <person name="Quesneville H."/>
            <person name="Raymond J."/>
            <person name="Uhlig C."/>
            <person name="Valentin K.U."/>
            <person name="Worden A.Z."/>
            <person name="Armbrust E.V."/>
            <person name="Bowler C."/>
            <person name="Green B."/>
            <person name="Moulton V."/>
            <person name="Van Oosterhout C."/>
            <person name="Grigoriev I."/>
        </authorList>
    </citation>
    <scope>NUCLEOTIDE SEQUENCE [LARGE SCALE GENOMIC DNA]</scope>
    <source>
        <strain evidence="2 3">CCMP1102</strain>
    </source>
</reference>
<evidence type="ECO:0000313" key="2">
    <source>
        <dbReference type="EMBL" id="OEU06962.1"/>
    </source>
</evidence>
<evidence type="ECO:0000256" key="1">
    <source>
        <dbReference type="SAM" id="MobiDB-lite"/>
    </source>
</evidence>